<sequence>MAEDDGTLSDFERKALKERTAELRKQAGRKGGNKKEKDLQDVLDTIRDLPEPDKGIAQMIHEVVTEVAPELDPKTWYGFPAYAKDGKVLVFYQQASKFEARYGTLGFQDNAMLDDGPMWPASYAIVEVTDAVRTTVAELVRKAVG</sequence>
<name>A0A1H1NWQ7_9MICO</name>
<evidence type="ECO:0000313" key="3">
    <source>
        <dbReference type="Proteomes" id="UP000199649"/>
    </source>
</evidence>
<proteinExistence type="predicted"/>
<feature type="region of interest" description="Disordered" evidence="1">
    <location>
        <begin position="19"/>
        <end position="39"/>
    </location>
</feature>
<dbReference type="OrthoDB" id="32458at2"/>
<dbReference type="EMBL" id="LT629734">
    <property type="protein sequence ID" value="SDS03406.1"/>
    <property type="molecule type" value="Genomic_DNA"/>
</dbReference>
<evidence type="ECO:0000256" key="1">
    <source>
        <dbReference type="SAM" id="MobiDB-lite"/>
    </source>
</evidence>
<organism evidence="2 3">
    <name type="scientific">Agrococcus carbonis</name>
    <dbReference type="NCBI Taxonomy" id="684552"/>
    <lineage>
        <taxon>Bacteria</taxon>
        <taxon>Bacillati</taxon>
        <taxon>Actinomycetota</taxon>
        <taxon>Actinomycetes</taxon>
        <taxon>Micrococcales</taxon>
        <taxon>Microbacteriaceae</taxon>
        <taxon>Agrococcus</taxon>
    </lineage>
</organism>
<gene>
    <name evidence="2" type="ORF">SAMN04489719_1386</name>
</gene>
<dbReference type="Proteomes" id="UP000199649">
    <property type="component" value="Chromosome I"/>
</dbReference>
<protein>
    <submittedName>
        <fullName evidence="2">Uncharacterized conserved protein YdhG, YjbR/CyaY-like superfamily, DUF1801 family</fullName>
    </submittedName>
</protein>
<dbReference type="AlphaFoldDB" id="A0A1H1NWQ7"/>
<keyword evidence="3" id="KW-1185">Reference proteome</keyword>
<evidence type="ECO:0000313" key="2">
    <source>
        <dbReference type="EMBL" id="SDS03406.1"/>
    </source>
</evidence>
<dbReference type="STRING" id="684552.SAMN04489719_1386"/>
<dbReference type="RefSeq" id="WP_092666331.1">
    <property type="nucleotide sequence ID" value="NZ_LT629734.1"/>
</dbReference>
<dbReference type="SUPFAM" id="SSF159888">
    <property type="entry name" value="YdhG-like"/>
    <property type="match status" value="1"/>
</dbReference>
<accession>A0A1H1NWQ7</accession>
<reference evidence="3" key="1">
    <citation type="submission" date="2016-10" db="EMBL/GenBank/DDBJ databases">
        <authorList>
            <person name="Varghese N."/>
            <person name="Submissions S."/>
        </authorList>
    </citation>
    <scope>NUCLEOTIDE SEQUENCE [LARGE SCALE GENOMIC DNA]</scope>
    <source>
        <strain evidence="3">DSM 22965</strain>
    </source>
</reference>